<proteinExistence type="predicted"/>
<dbReference type="Proteomes" id="UP000288168">
    <property type="component" value="Unassembled WGS sequence"/>
</dbReference>
<feature type="compositionally biased region" description="Low complexity" evidence="1">
    <location>
        <begin position="179"/>
        <end position="193"/>
    </location>
</feature>
<evidence type="ECO:0000313" key="2">
    <source>
        <dbReference type="EMBL" id="RSL49771.1"/>
    </source>
</evidence>
<evidence type="ECO:0000313" key="3">
    <source>
        <dbReference type="Proteomes" id="UP000288168"/>
    </source>
</evidence>
<feature type="compositionally biased region" description="Polar residues" evidence="1">
    <location>
        <begin position="1"/>
        <end position="11"/>
    </location>
</feature>
<feature type="region of interest" description="Disordered" evidence="1">
    <location>
        <begin position="1"/>
        <end position="127"/>
    </location>
</feature>
<feature type="compositionally biased region" description="Basic and acidic residues" evidence="1">
    <location>
        <begin position="14"/>
        <end position="26"/>
    </location>
</feature>
<feature type="compositionally biased region" description="Basic and acidic residues" evidence="1">
    <location>
        <begin position="62"/>
        <end position="82"/>
    </location>
</feature>
<dbReference type="PANTHER" id="PTHR38166">
    <property type="entry name" value="C2H2-TYPE DOMAIN-CONTAINING PROTEIN-RELATED"/>
    <property type="match status" value="1"/>
</dbReference>
<reference evidence="2 3" key="1">
    <citation type="submission" date="2017-06" db="EMBL/GenBank/DDBJ databases">
        <title>Comparative genomic analysis of Ambrosia Fusariam Clade fungi.</title>
        <authorList>
            <person name="Stajich J.E."/>
            <person name="Carrillo J."/>
            <person name="Kijimoto T."/>
            <person name="Eskalen A."/>
            <person name="O'Donnell K."/>
            <person name="Kasson M."/>
        </authorList>
    </citation>
    <scope>NUCLEOTIDE SEQUENCE [LARGE SCALE GENOMIC DNA]</scope>
    <source>
        <strain evidence="2 3">NRRL62584</strain>
    </source>
</reference>
<dbReference type="PANTHER" id="PTHR38166:SF1">
    <property type="entry name" value="C2H2-TYPE DOMAIN-CONTAINING PROTEIN"/>
    <property type="match status" value="1"/>
</dbReference>
<comment type="caution">
    <text evidence="2">The sequence shown here is derived from an EMBL/GenBank/DDBJ whole genome shotgun (WGS) entry which is preliminary data.</text>
</comment>
<keyword evidence="3" id="KW-1185">Reference proteome</keyword>
<accession>A0A428P9P8</accession>
<dbReference type="OrthoDB" id="5099460at2759"/>
<feature type="region of interest" description="Disordered" evidence="1">
    <location>
        <begin position="174"/>
        <end position="237"/>
    </location>
</feature>
<dbReference type="EMBL" id="NKCI01000174">
    <property type="protein sequence ID" value="RSL49771.1"/>
    <property type="molecule type" value="Genomic_DNA"/>
</dbReference>
<sequence length="533" mass="60062">MDEGSPCSSVNKAVDTEDKFDVRLDPRGIAAGQGVEPSSKDEPHHAHTALPPLDAASPTNAEDTHETLRWREEDNASTHDSTDSIIYTPADSDASSTTLNYEDRDTNTQGVAGGLERLDFEDTEGRDSSEDLSLFVETPGEDLLELPWFHRNVRRVLRDLLQQWQDIRRVTHNQPKTYSSGSAQQGIAPQQQQGPGGGKRRRERADSTDETEHGDPSAGPSKRVRRPRGPETSRPFSCPFCKKDLRRYQACVRFELTRVRHVKQHLHRKHEDEIDQPVRDRLRQRSAPGTEVEQWYEIFDLLFPGHTPRPASPYNNFTISEQPPQASPEGVPIDEALYVPGAFLTREFIDFLYRSMVEDPAFADVRPEDIRTALDRIMSRLHLGQISQQSMVNDTLQTRTRQSSEMNNADFAQLSNDNGPPVVQNLSTIYPRDDQEALNERPRSTTIPLDSIPHLDAQQNEVGEDTGWEELLQGSNLAIEGMDQDQQLNLDSQLGLSSTEGELPSGPEWDHLSDTNWCLDSLIDDGRPAIDYD</sequence>
<protein>
    <recommendedName>
        <fullName evidence="4">C2H2-type domain-containing protein</fullName>
    </recommendedName>
</protein>
<feature type="compositionally biased region" description="Basic and acidic residues" evidence="1">
    <location>
        <begin position="116"/>
        <end position="127"/>
    </location>
</feature>
<feature type="compositionally biased region" description="Basic and acidic residues" evidence="1">
    <location>
        <begin position="203"/>
        <end position="215"/>
    </location>
</feature>
<evidence type="ECO:0000256" key="1">
    <source>
        <dbReference type="SAM" id="MobiDB-lite"/>
    </source>
</evidence>
<gene>
    <name evidence="2" type="ORF">CEP54_012273</name>
</gene>
<organism evidence="2 3">
    <name type="scientific">Fusarium duplospermum</name>
    <dbReference type="NCBI Taxonomy" id="1325734"/>
    <lineage>
        <taxon>Eukaryota</taxon>
        <taxon>Fungi</taxon>
        <taxon>Dikarya</taxon>
        <taxon>Ascomycota</taxon>
        <taxon>Pezizomycotina</taxon>
        <taxon>Sordariomycetes</taxon>
        <taxon>Hypocreomycetidae</taxon>
        <taxon>Hypocreales</taxon>
        <taxon>Nectriaceae</taxon>
        <taxon>Fusarium</taxon>
        <taxon>Fusarium solani species complex</taxon>
    </lineage>
</organism>
<dbReference type="AlphaFoldDB" id="A0A428P9P8"/>
<evidence type="ECO:0008006" key="4">
    <source>
        <dbReference type="Google" id="ProtNLM"/>
    </source>
</evidence>
<name>A0A428P9P8_9HYPO</name>